<organism evidence="4">
    <name type="scientific">marine metagenome</name>
    <dbReference type="NCBI Taxonomy" id="408172"/>
    <lineage>
        <taxon>unclassified sequences</taxon>
        <taxon>metagenomes</taxon>
        <taxon>ecological metagenomes</taxon>
    </lineage>
</organism>
<dbReference type="PANTHER" id="PTHR10509">
    <property type="entry name" value="O-METHYLTRANSFERASE-RELATED"/>
    <property type="match status" value="1"/>
</dbReference>
<sequence length="222" mass="24893">MKMSRRNVLIDDKIYNYILDNSLRDLPILEKLREETGKMPNGRMQISPDQGQFMALLVRLVEAKRIVEVGTFTGYSCLVMALALPENGQIVTCDISEEFTGIAWRFWQEAGVADKIELRIGLAEETLNDALNNGEAGTFDMAFIDADKENYKVYYEKCLKLLRPGGLILIDNVLWSGRPANPEAADADTVAIREFNVAVHKDERVDLSLLSVGDGLTLARKH</sequence>
<dbReference type="Gene3D" id="3.40.50.150">
    <property type="entry name" value="Vaccinia Virus protein VP39"/>
    <property type="match status" value="1"/>
</dbReference>
<proteinExistence type="predicted"/>
<evidence type="ECO:0000313" key="4">
    <source>
        <dbReference type="EMBL" id="SVC03604.1"/>
    </source>
</evidence>
<dbReference type="PANTHER" id="PTHR10509:SF14">
    <property type="entry name" value="CAFFEOYL-COA O-METHYLTRANSFERASE 3-RELATED"/>
    <property type="match status" value="1"/>
</dbReference>
<evidence type="ECO:0000256" key="3">
    <source>
        <dbReference type="ARBA" id="ARBA00022691"/>
    </source>
</evidence>
<dbReference type="GO" id="GO:0032259">
    <property type="term" value="P:methylation"/>
    <property type="evidence" value="ECO:0007669"/>
    <property type="project" value="UniProtKB-KW"/>
</dbReference>
<accession>A0A382IUU8</accession>
<evidence type="ECO:0000256" key="2">
    <source>
        <dbReference type="ARBA" id="ARBA00022679"/>
    </source>
</evidence>
<evidence type="ECO:0008006" key="5">
    <source>
        <dbReference type="Google" id="ProtNLM"/>
    </source>
</evidence>
<keyword evidence="2" id="KW-0808">Transferase</keyword>
<dbReference type="EMBL" id="UINC01069881">
    <property type="protein sequence ID" value="SVC03604.1"/>
    <property type="molecule type" value="Genomic_DNA"/>
</dbReference>
<dbReference type="GO" id="GO:0008757">
    <property type="term" value="F:S-adenosylmethionine-dependent methyltransferase activity"/>
    <property type="evidence" value="ECO:0007669"/>
    <property type="project" value="TreeGrafter"/>
</dbReference>
<evidence type="ECO:0000256" key="1">
    <source>
        <dbReference type="ARBA" id="ARBA00022603"/>
    </source>
</evidence>
<dbReference type="InterPro" id="IPR002935">
    <property type="entry name" value="SAM_O-MeTrfase"/>
</dbReference>
<name>A0A382IUU8_9ZZZZ</name>
<protein>
    <recommendedName>
        <fullName evidence="5">O-methyltransferase domain-containing protein</fullName>
    </recommendedName>
</protein>
<dbReference type="AlphaFoldDB" id="A0A382IUU8"/>
<dbReference type="GO" id="GO:0008171">
    <property type="term" value="F:O-methyltransferase activity"/>
    <property type="evidence" value="ECO:0007669"/>
    <property type="project" value="InterPro"/>
</dbReference>
<dbReference type="PROSITE" id="PS51682">
    <property type="entry name" value="SAM_OMT_I"/>
    <property type="match status" value="1"/>
</dbReference>
<keyword evidence="1" id="KW-0489">Methyltransferase</keyword>
<dbReference type="InterPro" id="IPR029063">
    <property type="entry name" value="SAM-dependent_MTases_sf"/>
</dbReference>
<dbReference type="SUPFAM" id="SSF53335">
    <property type="entry name" value="S-adenosyl-L-methionine-dependent methyltransferases"/>
    <property type="match status" value="1"/>
</dbReference>
<dbReference type="InterPro" id="IPR050362">
    <property type="entry name" value="Cation-dep_OMT"/>
</dbReference>
<reference evidence="4" key="1">
    <citation type="submission" date="2018-05" db="EMBL/GenBank/DDBJ databases">
        <authorList>
            <person name="Lanie J.A."/>
            <person name="Ng W.-L."/>
            <person name="Kazmierczak K.M."/>
            <person name="Andrzejewski T.M."/>
            <person name="Davidsen T.M."/>
            <person name="Wayne K.J."/>
            <person name="Tettelin H."/>
            <person name="Glass J.I."/>
            <person name="Rusch D."/>
            <person name="Podicherti R."/>
            <person name="Tsui H.-C.T."/>
            <person name="Winkler M.E."/>
        </authorList>
    </citation>
    <scope>NUCLEOTIDE SEQUENCE</scope>
</reference>
<dbReference type="CDD" id="cd02440">
    <property type="entry name" value="AdoMet_MTases"/>
    <property type="match status" value="1"/>
</dbReference>
<dbReference type="Pfam" id="PF01596">
    <property type="entry name" value="Methyltransf_3"/>
    <property type="match status" value="1"/>
</dbReference>
<gene>
    <name evidence="4" type="ORF">METZ01_LOCUS256458</name>
</gene>
<keyword evidence="3" id="KW-0949">S-adenosyl-L-methionine</keyword>